<dbReference type="RefSeq" id="WP_115934913.1">
    <property type="nucleotide sequence ID" value="NZ_QRDW01000001.1"/>
</dbReference>
<evidence type="ECO:0000313" key="1">
    <source>
        <dbReference type="EMBL" id="RED53808.1"/>
    </source>
</evidence>
<comment type="caution">
    <text evidence="1">The sequence shown here is derived from an EMBL/GenBank/DDBJ whole genome shotgun (WGS) entry which is preliminary data.</text>
</comment>
<protein>
    <submittedName>
        <fullName evidence="1">Uncharacterized protein</fullName>
    </submittedName>
</protein>
<dbReference type="Proteomes" id="UP000256845">
    <property type="component" value="Unassembled WGS sequence"/>
</dbReference>
<gene>
    <name evidence="1" type="ORF">DFP90_101607</name>
</gene>
<evidence type="ECO:0000313" key="2">
    <source>
        <dbReference type="Proteomes" id="UP000256845"/>
    </source>
</evidence>
<organism evidence="1 2">
    <name type="scientific">Aestuariispira insulae</name>
    <dbReference type="NCBI Taxonomy" id="1461337"/>
    <lineage>
        <taxon>Bacteria</taxon>
        <taxon>Pseudomonadati</taxon>
        <taxon>Pseudomonadota</taxon>
        <taxon>Alphaproteobacteria</taxon>
        <taxon>Rhodospirillales</taxon>
        <taxon>Kiloniellaceae</taxon>
        <taxon>Aestuariispira</taxon>
    </lineage>
</organism>
<dbReference type="AlphaFoldDB" id="A0A3D9HWD2"/>
<sequence length="63" mass="7185">MNDRDAYITAATLLKEHGELAWLHATTKAETLLEEGDIRGQRVWLKIIRAIDDLQRQDSGSLH</sequence>
<dbReference type="OrthoDB" id="7363783at2"/>
<proteinExistence type="predicted"/>
<accession>A0A3D9HWD2</accession>
<dbReference type="EMBL" id="QRDW01000001">
    <property type="protein sequence ID" value="RED53808.1"/>
    <property type="molecule type" value="Genomic_DNA"/>
</dbReference>
<keyword evidence="2" id="KW-1185">Reference proteome</keyword>
<name>A0A3D9HWD2_9PROT</name>
<reference evidence="1 2" key="1">
    <citation type="submission" date="2018-07" db="EMBL/GenBank/DDBJ databases">
        <title>Genomic Encyclopedia of Type Strains, Phase III (KMG-III): the genomes of soil and plant-associated and newly described type strains.</title>
        <authorList>
            <person name="Whitman W."/>
        </authorList>
    </citation>
    <scope>NUCLEOTIDE SEQUENCE [LARGE SCALE GENOMIC DNA]</scope>
    <source>
        <strain evidence="1 2">CECT 8488</strain>
    </source>
</reference>